<gene>
    <name evidence="2" type="primary">LSM1</name>
    <name evidence="2" type="ORF">G3M48_007706</name>
</gene>
<dbReference type="Gene3D" id="2.30.30.100">
    <property type="match status" value="1"/>
</dbReference>
<dbReference type="GO" id="GO:0032991">
    <property type="term" value="C:protein-containing complex"/>
    <property type="evidence" value="ECO:0007669"/>
    <property type="project" value="UniProtKB-ARBA"/>
</dbReference>
<evidence type="ECO:0000313" key="2">
    <source>
        <dbReference type="EMBL" id="KAK8143104.1"/>
    </source>
</evidence>
<accession>A0AAW0RME0</accession>
<evidence type="ECO:0000259" key="1">
    <source>
        <dbReference type="Pfam" id="PF01423"/>
    </source>
</evidence>
<comment type="caution">
    <text evidence="2">The sequence shown here is derived from an EMBL/GenBank/DDBJ whole genome shotgun (WGS) entry which is preliminary data.</text>
</comment>
<name>A0AAW0RME0_9HYPO</name>
<keyword evidence="3" id="KW-1185">Reference proteome</keyword>
<dbReference type="Proteomes" id="UP001397290">
    <property type="component" value="Unassembled WGS sequence"/>
</dbReference>
<organism evidence="2 3">
    <name type="scientific">Beauveria asiatica</name>
    <dbReference type="NCBI Taxonomy" id="1069075"/>
    <lineage>
        <taxon>Eukaryota</taxon>
        <taxon>Fungi</taxon>
        <taxon>Dikarya</taxon>
        <taxon>Ascomycota</taxon>
        <taxon>Pezizomycotina</taxon>
        <taxon>Sordariomycetes</taxon>
        <taxon>Hypocreomycetidae</taxon>
        <taxon>Hypocreales</taxon>
        <taxon>Cordycipitaceae</taxon>
        <taxon>Beauveria</taxon>
    </lineage>
</organism>
<dbReference type="InterPro" id="IPR001163">
    <property type="entry name" value="Sm_dom_euk/arc"/>
</dbReference>
<protein>
    <submittedName>
        <fullName evidence="2">SM-like, degradation of cytoplasmic mRNAs and positively regulates transcription initiation</fullName>
    </submittedName>
</protein>
<dbReference type="SUPFAM" id="SSF50182">
    <property type="entry name" value="Sm-like ribonucleoproteins"/>
    <property type="match status" value="1"/>
</dbReference>
<dbReference type="InterPro" id="IPR010920">
    <property type="entry name" value="LSM_dom_sf"/>
</dbReference>
<dbReference type="Pfam" id="PF01423">
    <property type="entry name" value="LSM"/>
    <property type="match status" value="1"/>
</dbReference>
<dbReference type="AlphaFoldDB" id="A0AAW0RME0"/>
<dbReference type="EMBL" id="JAAHCF010000553">
    <property type="protein sequence ID" value="KAK8143104.1"/>
    <property type="molecule type" value="Genomic_DNA"/>
</dbReference>
<feature type="domain" description="Sm" evidence="1">
    <location>
        <begin position="38"/>
        <end position="66"/>
    </location>
</feature>
<sequence>MENLTIAELPHQLAGGMTAAVPPPAQLPPQMFTTAAQLLDLTDKKLMVVLRDGRKLVGVLRSWDQF</sequence>
<reference evidence="2 3" key="1">
    <citation type="submission" date="2020-02" db="EMBL/GenBank/DDBJ databases">
        <title>Comparative genomics of the hypocrealean fungal genus Beauvera.</title>
        <authorList>
            <person name="Showalter D.N."/>
            <person name="Bushley K.E."/>
            <person name="Rehner S.A."/>
        </authorList>
    </citation>
    <scope>NUCLEOTIDE SEQUENCE [LARGE SCALE GENOMIC DNA]</scope>
    <source>
        <strain evidence="2 3">ARSEF4384</strain>
    </source>
</reference>
<feature type="non-terminal residue" evidence="2">
    <location>
        <position position="66"/>
    </location>
</feature>
<evidence type="ECO:0000313" key="3">
    <source>
        <dbReference type="Proteomes" id="UP001397290"/>
    </source>
</evidence>
<proteinExistence type="predicted"/>